<proteinExistence type="predicted"/>
<keyword evidence="1" id="KW-0175">Coiled coil</keyword>
<reference evidence="3" key="1">
    <citation type="journal article" date="2019" name="Sci. Rep.">
        <title>Draft genome of Tanacetum cinerariifolium, the natural source of mosquito coil.</title>
        <authorList>
            <person name="Yamashiro T."/>
            <person name="Shiraishi A."/>
            <person name="Satake H."/>
            <person name="Nakayama K."/>
        </authorList>
    </citation>
    <scope>NUCLEOTIDE SEQUENCE</scope>
</reference>
<feature type="region of interest" description="Disordered" evidence="2">
    <location>
        <begin position="565"/>
        <end position="584"/>
    </location>
</feature>
<name>A0A6L2KDQ8_TANCI</name>
<feature type="region of interest" description="Disordered" evidence="2">
    <location>
        <begin position="994"/>
        <end position="1014"/>
    </location>
</feature>
<feature type="coiled-coil region" evidence="1">
    <location>
        <begin position="88"/>
        <end position="122"/>
    </location>
</feature>
<accession>A0A6L2KDQ8</accession>
<protein>
    <recommendedName>
        <fullName evidence="4">Reverse transcriptase Ty1/copia-type domain-containing protein</fullName>
    </recommendedName>
</protein>
<dbReference type="EMBL" id="BKCJ010002192">
    <property type="protein sequence ID" value="GEU46900.1"/>
    <property type="molecule type" value="Genomic_DNA"/>
</dbReference>
<sequence>MLGLGIGRRTRIAQSSVLPTVADEPASLLRDVNQGEACPTDSGFIADQDRVTIDKSSTLPYDSVPRVTSPVADEGSMQQTIPALTALCTSLQRQLSELTAKFQAQEVEINRLKERFKMLEDREGVTATRSGDDAPIKGRSMDEKEAATERISDDSEEIATVLTSIDAATILESGVVDVPIGSGSIPTASTPTEEQVPTGSDVVPTASPVFANATVVTPYRRRKGKEVMEESETLKKQKVQEQIDAQVARELEEQLERGDQRRSEQIARDAEIGRIHAEEELQIMIDGLDRINETVAKYLQEYHQFASELIIGKRIDLITDLVKYQVNYLKIYKYQSQQRKPMTKKQKRDYYMAVNRNNLWWKVKDFRGMTFEEVEAKLNLVWKQMEDFIPMGSKEEAERIKRKGLNLEQQSAKKQKTSEEVLEEAMSPEEFPEEKVKEMMQLVPIEEVYVEALQVKHPIIDWKVYTERQRSYWKITRLGGSSASYQFFIDLLKHLDREDLNQLWRLVKETLSNRLPTIEWKLYDTCGVQHVTSKDKEIFMLVEKDYPLRKGLALVAVIPEDPPKFTEADNHPALNEPDQTESADPFELAKPQNNVIIEPISDVQPSMTVSPSAKVTFKPMYLKTDGQEKKKHIEALEKEGWITAMQEELNQLKNKVWTLVLKPHGYNQQEGIDYEETFAPVARLEAIRIFLAYAAYMGFMVEYPNHVCKLDKALYGLKKPQSLKEYLRRLLDTWRKFSMLSAKKQSFVTMSSAEAEYVVAAGCYSIIGFNNVVALLEHPNELFRPMLSFLSNYYINKALTLQPTAMYMEYQKEFWYIVEVSWWDKPLSFTQDEFISATGLPIYNDHVPLPPKETVRAGLATLDYVSNDLTLVKPHTITAASFPKPLASNVPLTLHMLKVAKLSKDPKQSLIPPSGKTQHAKVTVATADAAKSLEAFVSAEEQRNQHSTIEAVKLLNEADKLNKAIQETPKGLYDTESEIKVVKSFSTSHISKMKDHTMHNSKETADIHEGSGSNLQSMPDDDLKSISGFHTTDSDAYHKNEVSKSDHIFQYDNASAERLSLPEHMDHICEEVGSLYLKLRDMESSIIQQVSAEFKSFLPALLLKNSIKSYVSKSIAKELPHVEAQKDLSKSLYKNIKKSIRLKVKKRDERSSRQALLLHIHCGYQLLKCSRGRSGRKTTLMKKKMLNTVIKLGGQILRANIFDIVQEEQPSAQVVLNEEKALIVHNPKEKKSEGTLFGTTFSKFSPTPPREPAPLKDLAKGKEVAIVNEQVKELVTYQEEGGYIPKMPKVKSFITLEKTLSQEEFSNKIEELKWINDLKAQKDKSEQELRKMLNQATLKAQAQKWTENEAKKAKMIEEYKQQISFRADQLPIIKISYVVNPNNEASMKITRGDNPFNLVVHPNFRLKSLGFSEWLEEKKLGLPLPPTLATFGMTAEEKKRKRTQFLKEAFVTEDIKVDGMNRNLIPPPKVNQIKVHSEIADEMFRKMLYVIEARNDCTKANSEVMKGLSECKALESNIGRIRVKDIVKEVKDYLKTYLSDGMDIISRETQHLLKERQKINERQSPYYWANDASVRAALQIRKGGGHTPPQDKTEECFAMFKR</sequence>
<evidence type="ECO:0000256" key="1">
    <source>
        <dbReference type="SAM" id="Coils"/>
    </source>
</evidence>
<feature type="compositionally biased region" description="Basic and acidic residues" evidence="2">
    <location>
        <begin position="994"/>
        <end position="1009"/>
    </location>
</feature>
<gene>
    <name evidence="3" type="ORF">Tci_018878</name>
</gene>
<comment type="caution">
    <text evidence="3">The sequence shown here is derived from an EMBL/GenBank/DDBJ whole genome shotgun (WGS) entry which is preliminary data.</text>
</comment>
<feature type="region of interest" description="Disordered" evidence="2">
    <location>
        <begin position="123"/>
        <end position="153"/>
    </location>
</feature>
<evidence type="ECO:0000256" key="2">
    <source>
        <dbReference type="SAM" id="MobiDB-lite"/>
    </source>
</evidence>
<organism evidence="3">
    <name type="scientific">Tanacetum cinerariifolium</name>
    <name type="common">Dalmatian daisy</name>
    <name type="synonym">Chrysanthemum cinerariifolium</name>
    <dbReference type="NCBI Taxonomy" id="118510"/>
    <lineage>
        <taxon>Eukaryota</taxon>
        <taxon>Viridiplantae</taxon>
        <taxon>Streptophyta</taxon>
        <taxon>Embryophyta</taxon>
        <taxon>Tracheophyta</taxon>
        <taxon>Spermatophyta</taxon>
        <taxon>Magnoliopsida</taxon>
        <taxon>eudicotyledons</taxon>
        <taxon>Gunneridae</taxon>
        <taxon>Pentapetalae</taxon>
        <taxon>asterids</taxon>
        <taxon>campanulids</taxon>
        <taxon>Asterales</taxon>
        <taxon>Asteraceae</taxon>
        <taxon>Asteroideae</taxon>
        <taxon>Anthemideae</taxon>
        <taxon>Anthemidinae</taxon>
        <taxon>Tanacetum</taxon>
    </lineage>
</organism>
<evidence type="ECO:0008006" key="4">
    <source>
        <dbReference type="Google" id="ProtNLM"/>
    </source>
</evidence>
<evidence type="ECO:0000313" key="3">
    <source>
        <dbReference type="EMBL" id="GEU46900.1"/>
    </source>
</evidence>